<keyword evidence="2 4" id="KW-0560">Oxidoreductase</keyword>
<dbReference type="Gene3D" id="3.40.605.10">
    <property type="entry name" value="Aldehyde Dehydrogenase, Chain A, domain 1"/>
    <property type="match status" value="1"/>
</dbReference>
<dbReference type="InterPro" id="IPR015590">
    <property type="entry name" value="Aldehyde_DH_dom"/>
</dbReference>
<feature type="transmembrane region" description="Helical" evidence="5">
    <location>
        <begin position="156"/>
        <end position="177"/>
    </location>
</feature>
<evidence type="ECO:0000256" key="2">
    <source>
        <dbReference type="ARBA" id="ARBA00023002"/>
    </source>
</evidence>
<evidence type="ECO:0000313" key="8">
    <source>
        <dbReference type="Proteomes" id="UP000035021"/>
    </source>
</evidence>
<comment type="similarity">
    <text evidence="1 4">Belongs to the aldehyde dehydrogenase family.</text>
</comment>
<evidence type="ECO:0000256" key="1">
    <source>
        <dbReference type="ARBA" id="ARBA00009986"/>
    </source>
</evidence>
<dbReference type="InterPro" id="IPR033459">
    <property type="entry name" value="AveC-like"/>
</dbReference>
<name>A0ABQ0IKR1_9ACTN</name>
<keyword evidence="8" id="KW-1185">Reference proteome</keyword>
<feature type="transmembrane region" description="Helical" evidence="5">
    <location>
        <begin position="324"/>
        <end position="346"/>
    </location>
</feature>
<keyword evidence="5" id="KW-0812">Transmembrane</keyword>
<keyword evidence="5" id="KW-1133">Transmembrane helix</keyword>
<gene>
    <name evidence="7" type="ORF">GP2_018_00370</name>
</gene>
<dbReference type="Gene3D" id="3.40.309.10">
    <property type="entry name" value="Aldehyde Dehydrogenase, Chain A, domain 2"/>
    <property type="match status" value="1"/>
</dbReference>
<feature type="domain" description="Aldehyde dehydrogenase" evidence="6">
    <location>
        <begin position="1"/>
        <end position="131"/>
    </location>
</feature>
<feature type="active site" evidence="3">
    <location>
        <position position="78"/>
    </location>
</feature>
<comment type="caution">
    <text evidence="7">The sequence shown here is derived from an EMBL/GenBank/DDBJ whole genome shotgun (WGS) entry which is preliminary data.</text>
</comment>
<dbReference type="InterPro" id="IPR016163">
    <property type="entry name" value="Ald_DH_C"/>
</dbReference>
<accession>A0ABQ0IKR1</accession>
<dbReference type="PANTHER" id="PTHR42804:SF1">
    <property type="entry name" value="ALDEHYDE DEHYDROGENASE-RELATED"/>
    <property type="match status" value="1"/>
</dbReference>
<feature type="transmembrane region" description="Helical" evidence="5">
    <location>
        <begin position="274"/>
        <end position="291"/>
    </location>
</feature>
<reference evidence="7 8" key="1">
    <citation type="submission" date="2013-02" db="EMBL/GenBank/DDBJ databases">
        <title>Whole genome shotgun sequence of Gordonia paraffinivorans NBRC 108238.</title>
        <authorList>
            <person name="Isaki-Nakamura S."/>
            <person name="Hosoyama A."/>
            <person name="Tsuchikane K."/>
            <person name="Ando Y."/>
            <person name="Baba S."/>
            <person name="Ohji S."/>
            <person name="Hamada M."/>
            <person name="Tamura T."/>
            <person name="Yamazoe A."/>
            <person name="Yamazaki S."/>
            <person name="Fujita N."/>
        </authorList>
    </citation>
    <scope>NUCLEOTIDE SEQUENCE [LARGE SCALE GENOMIC DNA]</scope>
    <source>
        <strain evidence="7 8">NBRC 108238</strain>
    </source>
</reference>
<evidence type="ECO:0000313" key="7">
    <source>
        <dbReference type="EMBL" id="GAC84114.1"/>
    </source>
</evidence>
<dbReference type="InterPro" id="IPR016161">
    <property type="entry name" value="Ald_DH/histidinol_DH"/>
</dbReference>
<protein>
    <recommendedName>
        <fullName evidence="6">Aldehyde dehydrogenase domain-containing protein</fullName>
    </recommendedName>
</protein>
<dbReference type="InterPro" id="IPR029510">
    <property type="entry name" value="Ald_DH_CS_GLU"/>
</dbReference>
<evidence type="ECO:0000256" key="5">
    <source>
        <dbReference type="SAM" id="Phobius"/>
    </source>
</evidence>
<dbReference type="Proteomes" id="UP000035021">
    <property type="component" value="Unassembled WGS sequence"/>
</dbReference>
<feature type="transmembrane region" description="Helical" evidence="5">
    <location>
        <begin position="367"/>
        <end position="391"/>
    </location>
</feature>
<sequence>MVLKCSPYTPFEALVVAEVAEAAGLPPGVLNVITGDADAGEALTTHPGVDIVSFTGSDTVGAKVYGQGAQSLKKVVLELGGKSANILLDDTDLNKVMQSVLGGFITHAGQGCALMTRVLVHESLHDELVGRIRWIFPDSFTPIPTGPDAVPTHTLVIIRTSEVICVVGVIASIVWLVHRTRKDGRFPTIGVFMFGWLLTCWQDVGVNAVRPVFSYNSAFLNMGTWGEFVPGWVSKGPETPAPILYELADYMLFLPLAVVGIDKAVRAARTRWPRLNKAGIIVALLVIFFVLDTFTEQVLQRQGLWSYLRVDGTWSIFTGSVNQFPLYEGIFFGSVIMVVSMSFYLFRRDGDQLITDAGIERLKITRGVGFVRVLAFSAVMNVILAVFFLGFNLVNMHADVAPADVPSYLHQNMCGLAENPPCPHIE</sequence>
<dbReference type="PANTHER" id="PTHR42804">
    <property type="entry name" value="ALDEHYDE DEHYDROGENASE"/>
    <property type="match status" value="1"/>
</dbReference>
<dbReference type="SUPFAM" id="SSF53720">
    <property type="entry name" value="ALDH-like"/>
    <property type="match status" value="1"/>
</dbReference>
<evidence type="ECO:0000259" key="6">
    <source>
        <dbReference type="Pfam" id="PF00171"/>
    </source>
</evidence>
<dbReference type="Pfam" id="PF00171">
    <property type="entry name" value="Aldedh"/>
    <property type="match status" value="1"/>
</dbReference>
<keyword evidence="5" id="KW-0472">Membrane</keyword>
<evidence type="ECO:0000256" key="3">
    <source>
        <dbReference type="PROSITE-ProRule" id="PRU10007"/>
    </source>
</evidence>
<dbReference type="InterPro" id="IPR016162">
    <property type="entry name" value="Ald_DH_N"/>
</dbReference>
<dbReference type="PROSITE" id="PS00687">
    <property type="entry name" value="ALDEHYDE_DEHYDR_GLU"/>
    <property type="match status" value="1"/>
</dbReference>
<evidence type="ECO:0000256" key="4">
    <source>
        <dbReference type="RuleBase" id="RU003345"/>
    </source>
</evidence>
<dbReference type="Pfam" id="PF17198">
    <property type="entry name" value="AveC_like"/>
    <property type="match status" value="1"/>
</dbReference>
<dbReference type="EMBL" id="BAOQ01000018">
    <property type="protein sequence ID" value="GAC84114.1"/>
    <property type="molecule type" value="Genomic_DNA"/>
</dbReference>
<proteinExistence type="inferred from homology"/>
<organism evidence="7 8">
    <name type="scientific">Gordonia paraffinivorans NBRC 108238</name>
    <dbReference type="NCBI Taxonomy" id="1223543"/>
    <lineage>
        <taxon>Bacteria</taxon>
        <taxon>Bacillati</taxon>
        <taxon>Actinomycetota</taxon>
        <taxon>Actinomycetes</taxon>
        <taxon>Mycobacteriales</taxon>
        <taxon>Gordoniaceae</taxon>
        <taxon>Gordonia</taxon>
    </lineage>
</organism>